<feature type="region of interest" description="Disordered" evidence="1">
    <location>
        <begin position="1"/>
        <end position="31"/>
    </location>
</feature>
<reference evidence="2 3" key="1">
    <citation type="submission" date="2006-01" db="EMBL/GenBank/DDBJ databases">
        <authorList>
            <person name="Hagstrom A."/>
            <person name="Ferriera S."/>
            <person name="Johnson J."/>
            <person name="Kravitz S."/>
            <person name="Halpern A."/>
            <person name="Remington K."/>
            <person name="Beeson K."/>
            <person name="Tran B."/>
            <person name="Rogers Y.-H."/>
            <person name="Friedman R."/>
            <person name="Venter J.C."/>
        </authorList>
    </citation>
    <scope>NUCLEOTIDE SEQUENCE [LARGE SCALE GENOMIC DNA]</scope>
    <source>
        <strain evidence="2 3">SKA53</strain>
    </source>
</reference>
<organism evidence="2 3">
    <name type="scientific">Yoonia vestfoldensis SKA53</name>
    <dbReference type="NCBI Taxonomy" id="314232"/>
    <lineage>
        <taxon>Bacteria</taxon>
        <taxon>Pseudomonadati</taxon>
        <taxon>Pseudomonadota</taxon>
        <taxon>Alphaproteobacteria</taxon>
        <taxon>Rhodobacterales</taxon>
        <taxon>Paracoccaceae</taxon>
        <taxon>Yoonia</taxon>
    </lineage>
</organism>
<evidence type="ECO:0000256" key="1">
    <source>
        <dbReference type="SAM" id="MobiDB-lite"/>
    </source>
</evidence>
<dbReference type="AlphaFoldDB" id="A3V5M6"/>
<evidence type="ECO:0000313" key="2">
    <source>
        <dbReference type="EMBL" id="EAQ06944.1"/>
    </source>
</evidence>
<dbReference type="HOGENOM" id="CLU_1508844_0_0_5"/>
<comment type="caution">
    <text evidence="2">The sequence shown here is derived from an EMBL/GenBank/DDBJ whole genome shotgun (WGS) entry which is preliminary data.</text>
</comment>
<dbReference type="RefSeq" id="WP_007207017.1">
    <property type="nucleotide sequence ID" value="NZ_CH672414.1"/>
</dbReference>
<feature type="compositionally biased region" description="Basic and acidic residues" evidence="1">
    <location>
        <begin position="17"/>
        <end position="31"/>
    </location>
</feature>
<proteinExistence type="predicted"/>
<sequence length="178" mass="19820">MHGADPRRPFRPVYDPQTDHGPTRDPRPGEVPLHDIHLDPFARLTLVLCRWHFQTFAAPDSHGWLVALRCATTHVGPDAAGALCYDLVGVVQTLRASRTTPIAFNAESCPCCRDWLTPAERQIMQMIDALRHNQQGRARTLAQFLCDGAPDSNLLVVTDTYLRRHAPDYAQTAAFSPA</sequence>
<accession>A3V5M6</accession>
<dbReference type="STRING" id="314232.SKA53_15391"/>
<dbReference type="OrthoDB" id="7691213at2"/>
<dbReference type="EMBL" id="AAMS01000004">
    <property type="protein sequence ID" value="EAQ06944.1"/>
    <property type="molecule type" value="Genomic_DNA"/>
</dbReference>
<keyword evidence="3" id="KW-1185">Reference proteome</keyword>
<name>A3V5M6_9RHOB</name>
<dbReference type="Proteomes" id="UP000004507">
    <property type="component" value="Unassembled WGS sequence"/>
</dbReference>
<gene>
    <name evidence="2" type="ORF">SKA53_15391</name>
</gene>
<evidence type="ECO:0000313" key="3">
    <source>
        <dbReference type="Proteomes" id="UP000004507"/>
    </source>
</evidence>
<protein>
    <submittedName>
        <fullName evidence="2">Uncharacterized protein</fullName>
    </submittedName>
</protein>